<evidence type="ECO:0000256" key="2">
    <source>
        <dbReference type="ARBA" id="ARBA00008294"/>
    </source>
</evidence>
<dbReference type="InterPro" id="IPR006186">
    <property type="entry name" value="Ser/Thr-sp_prot-phosphatase"/>
</dbReference>
<evidence type="ECO:0000259" key="9">
    <source>
        <dbReference type="PROSITE" id="PS50222"/>
    </source>
</evidence>
<reference evidence="10 12" key="2">
    <citation type="journal article" date="2013" name="Nature">
        <title>Insights into bilaterian evolution from three spiralian genomes.</title>
        <authorList>
            <person name="Simakov O."/>
            <person name="Marletaz F."/>
            <person name="Cho S.J."/>
            <person name="Edsinger-Gonzales E."/>
            <person name="Havlak P."/>
            <person name="Hellsten U."/>
            <person name="Kuo D.H."/>
            <person name="Larsson T."/>
            <person name="Lv J."/>
            <person name="Arendt D."/>
            <person name="Savage R."/>
            <person name="Osoegawa K."/>
            <person name="de Jong P."/>
            <person name="Grimwood J."/>
            <person name="Chapman J.A."/>
            <person name="Shapiro H."/>
            <person name="Aerts A."/>
            <person name="Otillar R.P."/>
            <person name="Terry A.Y."/>
            <person name="Boore J.L."/>
            <person name="Grigoriev I.V."/>
            <person name="Lindberg D.R."/>
            <person name="Seaver E.C."/>
            <person name="Weisblat D.A."/>
            <person name="Putnam N.H."/>
            <person name="Rokhsar D.S."/>
        </authorList>
    </citation>
    <scope>NUCLEOTIDE SEQUENCE</scope>
</reference>
<dbReference type="OrthoDB" id="442428at2759"/>
<reference evidence="11" key="3">
    <citation type="submission" date="2015-06" db="UniProtKB">
        <authorList>
            <consortium name="EnsemblMetazoa"/>
        </authorList>
    </citation>
    <scope>IDENTIFICATION</scope>
</reference>
<dbReference type="InterPro" id="IPR051134">
    <property type="entry name" value="PPP_phosphatase"/>
</dbReference>
<dbReference type="Pfam" id="PF00149">
    <property type="entry name" value="Metallophos"/>
    <property type="match status" value="1"/>
</dbReference>
<dbReference type="GeneID" id="20215128"/>
<dbReference type="STRING" id="6412.T1G230"/>
<dbReference type="PROSITE" id="PS50222">
    <property type="entry name" value="EF_HAND_2"/>
    <property type="match status" value="2"/>
</dbReference>
<dbReference type="SMART" id="SM00054">
    <property type="entry name" value="EFh"/>
    <property type="match status" value="2"/>
</dbReference>
<dbReference type="SUPFAM" id="SSF47473">
    <property type="entry name" value="EF-hand"/>
    <property type="match status" value="1"/>
</dbReference>
<evidence type="ECO:0000313" key="10">
    <source>
        <dbReference type="EMBL" id="ESO07879.1"/>
    </source>
</evidence>
<evidence type="ECO:0000256" key="8">
    <source>
        <dbReference type="RuleBase" id="RU004273"/>
    </source>
</evidence>
<dbReference type="PROSITE" id="PS00018">
    <property type="entry name" value="EF_HAND_1"/>
    <property type="match status" value="2"/>
</dbReference>
<name>T1G230_HELRO</name>
<reference evidence="12" key="1">
    <citation type="submission" date="2012-12" db="EMBL/GenBank/DDBJ databases">
        <authorList>
            <person name="Hellsten U."/>
            <person name="Grimwood J."/>
            <person name="Chapman J.A."/>
            <person name="Shapiro H."/>
            <person name="Aerts A."/>
            <person name="Otillar R.P."/>
            <person name="Terry A.Y."/>
            <person name="Boore J.L."/>
            <person name="Simakov O."/>
            <person name="Marletaz F."/>
            <person name="Cho S.-J."/>
            <person name="Edsinger-Gonzales E."/>
            <person name="Havlak P."/>
            <person name="Kuo D.-H."/>
            <person name="Larsson T."/>
            <person name="Lv J."/>
            <person name="Arendt D."/>
            <person name="Savage R."/>
            <person name="Osoegawa K."/>
            <person name="de Jong P."/>
            <person name="Lindberg D.R."/>
            <person name="Seaver E.C."/>
            <person name="Weisblat D.A."/>
            <person name="Putnam N.H."/>
            <person name="Grigoriev I.V."/>
            <person name="Rokhsar D.S."/>
        </authorList>
    </citation>
    <scope>NUCLEOTIDE SEQUENCE</scope>
</reference>
<dbReference type="KEGG" id="hro:HELRODRAFT_75249"/>
<dbReference type="CTD" id="20215128"/>
<evidence type="ECO:0000256" key="5">
    <source>
        <dbReference type="ARBA" id="ARBA00022801"/>
    </source>
</evidence>
<dbReference type="Proteomes" id="UP000015101">
    <property type="component" value="Unassembled WGS sequence"/>
</dbReference>
<dbReference type="GO" id="GO:0004722">
    <property type="term" value="F:protein serine/threonine phosphatase activity"/>
    <property type="evidence" value="ECO:0000318"/>
    <property type="project" value="GO_Central"/>
</dbReference>
<dbReference type="PANTHER" id="PTHR45668">
    <property type="entry name" value="SERINE/THREONINE-PROTEIN PHOSPHATASE 5-RELATED"/>
    <property type="match status" value="1"/>
</dbReference>
<keyword evidence="12" id="KW-1185">Reference proteome</keyword>
<dbReference type="Gene3D" id="1.10.238.10">
    <property type="entry name" value="EF-hand"/>
    <property type="match status" value="1"/>
</dbReference>
<keyword evidence="3" id="KW-0479">Metal-binding</keyword>
<dbReference type="InParanoid" id="T1G230"/>
<dbReference type="InterPro" id="IPR013235">
    <property type="entry name" value="PPP_dom"/>
</dbReference>
<dbReference type="EMBL" id="KB096134">
    <property type="protein sequence ID" value="ESO07879.1"/>
    <property type="molecule type" value="Genomic_DNA"/>
</dbReference>
<dbReference type="OMA" id="CRENKVR"/>
<dbReference type="GO" id="GO:0005509">
    <property type="term" value="F:calcium ion binding"/>
    <property type="evidence" value="ECO:0007669"/>
    <property type="project" value="InterPro"/>
</dbReference>
<dbReference type="Pfam" id="PF13499">
    <property type="entry name" value="EF-hand_7"/>
    <property type="match status" value="1"/>
</dbReference>
<protein>
    <recommendedName>
        <fullName evidence="8">Serine/threonine-protein phosphatase</fullName>
        <ecNumber evidence="8">3.1.3.16</ecNumber>
    </recommendedName>
</protein>
<dbReference type="InterPro" id="IPR029052">
    <property type="entry name" value="Metallo-depent_PP-like"/>
</dbReference>
<dbReference type="FunFam" id="1.10.238.10:FF:000877">
    <property type="entry name" value="Serine/threonine-protein phosphatase"/>
    <property type="match status" value="1"/>
</dbReference>
<feature type="domain" description="EF-hand" evidence="9">
    <location>
        <begin position="440"/>
        <end position="475"/>
    </location>
</feature>
<dbReference type="InterPro" id="IPR002048">
    <property type="entry name" value="EF_hand_dom"/>
</dbReference>
<accession>T1G230</accession>
<evidence type="ECO:0000256" key="1">
    <source>
        <dbReference type="ARBA" id="ARBA00001936"/>
    </source>
</evidence>
<dbReference type="SMART" id="SM00156">
    <property type="entry name" value="PP2Ac"/>
    <property type="match status" value="1"/>
</dbReference>
<evidence type="ECO:0000313" key="11">
    <source>
        <dbReference type="EnsemblMetazoa" id="HelroP75249"/>
    </source>
</evidence>
<dbReference type="GO" id="GO:0005634">
    <property type="term" value="C:nucleus"/>
    <property type="evidence" value="ECO:0000318"/>
    <property type="project" value="GO_Central"/>
</dbReference>
<dbReference type="PRINTS" id="PR00114">
    <property type="entry name" value="STPHPHTASE"/>
</dbReference>
<dbReference type="GO" id="GO:0005829">
    <property type="term" value="C:cytosol"/>
    <property type="evidence" value="ECO:0000318"/>
    <property type="project" value="GO_Central"/>
</dbReference>
<dbReference type="FunCoup" id="T1G230">
    <property type="interactions" value="42"/>
</dbReference>
<dbReference type="InterPro" id="IPR018247">
    <property type="entry name" value="EF_Hand_1_Ca_BS"/>
</dbReference>
<gene>
    <name evidence="11" type="primary">20215128</name>
    <name evidence="10" type="ORF">HELRODRAFT_75249</name>
</gene>
<dbReference type="SUPFAM" id="SSF56300">
    <property type="entry name" value="Metallo-dependent phosphatases"/>
    <property type="match status" value="1"/>
</dbReference>
<dbReference type="EC" id="3.1.3.16" evidence="8"/>
<dbReference type="InterPro" id="IPR011992">
    <property type="entry name" value="EF-hand-dom_pair"/>
</dbReference>
<organism evidence="11 12">
    <name type="scientific">Helobdella robusta</name>
    <name type="common">Californian leech</name>
    <dbReference type="NCBI Taxonomy" id="6412"/>
    <lineage>
        <taxon>Eukaryota</taxon>
        <taxon>Metazoa</taxon>
        <taxon>Spiralia</taxon>
        <taxon>Lophotrochozoa</taxon>
        <taxon>Annelida</taxon>
        <taxon>Clitellata</taxon>
        <taxon>Hirudinea</taxon>
        <taxon>Rhynchobdellida</taxon>
        <taxon>Glossiphoniidae</taxon>
        <taxon>Helobdella</taxon>
    </lineage>
</organism>
<evidence type="ECO:0000256" key="7">
    <source>
        <dbReference type="ARBA" id="ARBA00023211"/>
    </source>
</evidence>
<dbReference type="EnsemblMetazoa" id="HelroT75249">
    <property type="protein sequence ID" value="HelroP75249"/>
    <property type="gene ID" value="HelroG75249"/>
</dbReference>
<feature type="domain" description="EF-hand" evidence="9">
    <location>
        <begin position="481"/>
        <end position="516"/>
    </location>
</feature>
<sequence>VPKTYKGPHITFPITKNQLEHAMDALQKNQTLHAKYVVSLLQKVRQQLATLPNVNVISLMNHQRLVICGDVHGSMHNLLHVLEKNGLPCRGLLYLFNGDFVDRGESGVEVLLLLCLFLLYEPNCVFLNRGNHEDFIINIKYGFQKEVQRKYKNHADIILDLVNDVFAWLPLASVVNNKIFVCHAGISRKITYEKLMNIERNKFQTLLKLPDGSWSSTLIQQWEMLCDLLWSDPMPGPGLQHNKKRGFGVMYGSDVTKSFLDENNWNVLIRSHECIPNGFAYEHDDKTVTVFSVSNYYSPFSNKGAFIIVWPDSQIKPYQFIVINNKLQKHFSFRKQVNSIETAAIRDLKIKILKKQDILKKRFQCLETNIGKTQLTGNMHLNIERTIKQGLPWANLAPLLVDVTNAGLISYEKMFVDCSHVSKVDQKADLASVEEGRLYENEDVLEEIFRDMDLDGSGSISQQEFQEACSRLCTLPEKQEDMKEKIDLFIKLLDRNHDGHINFNEFLEAYRIVSSNSSAKIIL</sequence>
<dbReference type="eggNOG" id="KOG0377">
    <property type="taxonomic scope" value="Eukaryota"/>
</dbReference>
<dbReference type="PANTHER" id="PTHR45668:SF3">
    <property type="entry name" value="SERINE_THREONINE-PROTEIN PHOSPHATASE RDGC"/>
    <property type="match status" value="1"/>
</dbReference>
<evidence type="ECO:0000256" key="4">
    <source>
        <dbReference type="ARBA" id="ARBA00022737"/>
    </source>
</evidence>
<dbReference type="Pfam" id="PF08321">
    <property type="entry name" value="PPP5"/>
    <property type="match status" value="1"/>
</dbReference>
<evidence type="ECO:0000256" key="3">
    <source>
        <dbReference type="ARBA" id="ARBA00022723"/>
    </source>
</evidence>
<dbReference type="CDD" id="cd00051">
    <property type="entry name" value="EFh"/>
    <property type="match status" value="1"/>
</dbReference>
<proteinExistence type="inferred from homology"/>
<keyword evidence="6" id="KW-0106">Calcium</keyword>
<keyword evidence="4" id="KW-0677">Repeat</keyword>
<keyword evidence="7" id="KW-0464">Manganese</keyword>
<evidence type="ECO:0000313" key="12">
    <source>
        <dbReference type="Proteomes" id="UP000015101"/>
    </source>
</evidence>
<dbReference type="InterPro" id="IPR004843">
    <property type="entry name" value="Calcineurin-like_PHP"/>
</dbReference>
<evidence type="ECO:0000256" key="6">
    <source>
        <dbReference type="ARBA" id="ARBA00022837"/>
    </source>
</evidence>
<comment type="cofactor">
    <cofactor evidence="1">
        <name>Mn(2+)</name>
        <dbReference type="ChEBI" id="CHEBI:29035"/>
    </cofactor>
</comment>
<dbReference type="RefSeq" id="XP_009013668.1">
    <property type="nucleotide sequence ID" value="XM_009015420.1"/>
</dbReference>
<dbReference type="Gene3D" id="3.60.21.10">
    <property type="match status" value="1"/>
</dbReference>
<comment type="similarity">
    <text evidence="2 8">Belongs to the PPP phosphatase family.</text>
</comment>
<dbReference type="HOGENOM" id="CLU_012603_1_0_1"/>
<dbReference type="PROSITE" id="PS00125">
    <property type="entry name" value="SER_THR_PHOSPHATASE"/>
    <property type="match status" value="1"/>
</dbReference>
<comment type="catalytic activity">
    <reaction evidence="8">
        <text>O-phospho-L-threonyl-[protein] + H2O = L-threonyl-[protein] + phosphate</text>
        <dbReference type="Rhea" id="RHEA:47004"/>
        <dbReference type="Rhea" id="RHEA-COMP:11060"/>
        <dbReference type="Rhea" id="RHEA-COMP:11605"/>
        <dbReference type="ChEBI" id="CHEBI:15377"/>
        <dbReference type="ChEBI" id="CHEBI:30013"/>
        <dbReference type="ChEBI" id="CHEBI:43474"/>
        <dbReference type="ChEBI" id="CHEBI:61977"/>
        <dbReference type="EC" id="3.1.3.16"/>
    </reaction>
</comment>
<dbReference type="EMBL" id="AMQM01003315">
    <property type="status" value="NOT_ANNOTATED_CDS"/>
    <property type="molecule type" value="Genomic_DNA"/>
</dbReference>
<keyword evidence="5 8" id="KW-0378">Hydrolase</keyword>
<dbReference type="AlphaFoldDB" id="T1G230"/>